<dbReference type="PANTHER" id="PTHR11610">
    <property type="entry name" value="LIPASE"/>
    <property type="match status" value="1"/>
</dbReference>
<dbReference type="KEGG" id="dpx:DAPPUDRAFT_311736"/>
<dbReference type="STRING" id="6669.E9FXR8"/>
<dbReference type="InParanoid" id="E9FXR8"/>
<dbReference type="EMBL" id="GL732526">
    <property type="protein sequence ID" value="EFX88240.1"/>
    <property type="molecule type" value="Genomic_DNA"/>
</dbReference>
<evidence type="ECO:0000256" key="3">
    <source>
        <dbReference type="ARBA" id="ARBA00022525"/>
    </source>
</evidence>
<evidence type="ECO:0000256" key="2">
    <source>
        <dbReference type="ARBA" id="ARBA00010701"/>
    </source>
</evidence>
<dbReference type="OrthoDB" id="199913at2759"/>
<keyword evidence="9" id="KW-1185">Reference proteome</keyword>
<dbReference type="PROSITE" id="PS50095">
    <property type="entry name" value="PLAT"/>
    <property type="match status" value="1"/>
</dbReference>
<organism evidence="8 9">
    <name type="scientific">Daphnia pulex</name>
    <name type="common">Water flea</name>
    <dbReference type="NCBI Taxonomy" id="6669"/>
    <lineage>
        <taxon>Eukaryota</taxon>
        <taxon>Metazoa</taxon>
        <taxon>Ecdysozoa</taxon>
        <taxon>Arthropoda</taxon>
        <taxon>Crustacea</taxon>
        <taxon>Branchiopoda</taxon>
        <taxon>Diplostraca</taxon>
        <taxon>Cladocera</taxon>
        <taxon>Anomopoda</taxon>
        <taxon>Daphniidae</taxon>
        <taxon>Daphnia</taxon>
    </lineage>
</organism>
<evidence type="ECO:0000256" key="5">
    <source>
        <dbReference type="RuleBase" id="RU004262"/>
    </source>
</evidence>
<dbReference type="InterPro" id="IPR036392">
    <property type="entry name" value="PLAT/LH2_dom_sf"/>
</dbReference>
<dbReference type="InterPro" id="IPR001024">
    <property type="entry name" value="PLAT/LH2_dom"/>
</dbReference>
<dbReference type="Pfam" id="PF00151">
    <property type="entry name" value="Lipase"/>
    <property type="match status" value="1"/>
</dbReference>
<evidence type="ECO:0000256" key="6">
    <source>
        <dbReference type="SAM" id="SignalP"/>
    </source>
</evidence>
<dbReference type="InterPro" id="IPR029058">
    <property type="entry name" value="AB_hydrolase_fold"/>
</dbReference>
<evidence type="ECO:0000256" key="4">
    <source>
        <dbReference type="PROSITE-ProRule" id="PRU00152"/>
    </source>
</evidence>
<dbReference type="InterPro" id="IPR000734">
    <property type="entry name" value="TAG_lipase"/>
</dbReference>
<dbReference type="InterPro" id="IPR013818">
    <property type="entry name" value="Lipase"/>
</dbReference>
<keyword evidence="3" id="KW-0964">Secreted</keyword>
<dbReference type="PANTHER" id="PTHR11610:SF173">
    <property type="entry name" value="LIPASE DOMAIN-CONTAINING PROTEIN-RELATED"/>
    <property type="match status" value="1"/>
</dbReference>
<comment type="caution">
    <text evidence="4">Lacks conserved residue(s) required for the propagation of feature annotation.</text>
</comment>
<evidence type="ECO:0000256" key="1">
    <source>
        <dbReference type="ARBA" id="ARBA00004613"/>
    </source>
</evidence>
<dbReference type="GO" id="GO:0016298">
    <property type="term" value="F:lipase activity"/>
    <property type="evidence" value="ECO:0000318"/>
    <property type="project" value="GO_Central"/>
</dbReference>
<protein>
    <submittedName>
        <fullName evidence="8">Lipoxygenase-like protein</fullName>
    </submittedName>
</protein>
<dbReference type="AlphaFoldDB" id="E9FXR8"/>
<evidence type="ECO:0000313" key="9">
    <source>
        <dbReference type="Proteomes" id="UP000000305"/>
    </source>
</evidence>
<sequence>MISVWFKNALVRSIFFAFFLYNVGSSSEPDYPDPTRTQLHDAHSFDPLNPSFVKIEKQIQEELIETTVINFRNRAAVDTIKVAELNDPNLTLNLTQTLAPGLALNADSSVCYDDLGCITRFSFADPLLWPINLLPEARDKIDTHFTLSARDQSTPWARNDLFLPGVRISGKDPNGITAASFKATRPTKFYVHGWLSTGYEDRYKTFVERLLANGDFNVVVVHWGGGAVTSYNQAFVNIRLVGLEIAFLVKTLITKLGVTPSDVHLIGHSLGAHTSGYAGEKIANLGRITGLDPAGWYFRKMPTFARLDPSDAQFVDAVHTDGEGILAVGLLEPLGHLDFYPNGGGRQPGCLLSELRSAENVSSTNLIDDVNNVTSCSHMRVLDLYSESFLPDACQSIGYKCSDYESFQKAECTSCGSDNSQCAPFGLQANNYPIGNQVNVKLYFNTGENSPYCRYHYAVKVSLAKPRRAKPTVTGIIRLSISGQKGTVSKVKLPAIGLEHGKDHQFLLTVPNNLGSVQRVNLGWKYLKKNSLDLTCILRLCTQRLYVNSVTISLMNSYPEE</sequence>
<comment type="subcellular location">
    <subcellularLocation>
        <location evidence="1">Secreted</location>
    </subcellularLocation>
</comment>
<dbReference type="SUPFAM" id="SSF49723">
    <property type="entry name" value="Lipase/lipooxygenase domain (PLAT/LH2 domain)"/>
    <property type="match status" value="1"/>
</dbReference>
<accession>E9FXR8</accession>
<dbReference type="SUPFAM" id="SSF53474">
    <property type="entry name" value="alpha/beta-Hydrolases"/>
    <property type="match status" value="1"/>
</dbReference>
<feature type="domain" description="PLAT" evidence="7">
    <location>
        <begin position="455"/>
        <end position="561"/>
    </location>
</feature>
<evidence type="ECO:0000313" key="8">
    <source>
        <dbReference type="EMBL" id="EFX88240.1"/>
    </source>
</evidence>
<gene>
    <name evidence="8" type="primary">LOX1</name>
    <name evidence="8" type="ORF">DAPPUDRAFT_311736</name>
</gene>
<feature type="chain" id="PRO_5003236501" evidence="6">
    <location>
        <begin position="26"/>
        <end position="561"/>
    </location>
</feature>
<dbReference type="OMA" id="SWLTDIC"/>
<dbReference type="Gene3D" id="2.60.60.20">
    <property type="entry name" value="PLAT/LH2 domain"/>
    <property type="match status" value="1"/>
</dbReference>
<proteinExistence type="inferred from homology"/>
<dbReference type="CDD" id="cd00707">
    <property type="entry name" value="Pancreat_lipase_like"/>
    <property type="match status" value="1"/>
</dbReference>
<dbReference type="GO" id="GO:0005615">
    <property type="term" value="C:extracellular space"/>
    <property type="evidence" value="ECO:0000318"/>
    <property type="project" value="GO_Central"/>
</dbReference>
<dbReference type="eggNOG" id="ENOG502QUK7">
    <property type="taxonomic scope" value="Eukaryota"/>
</dbReference>
<dbReference type="GO" id="GO:0016042">
    <property type="term" value="P:lipid catabolic process"/>
    <property type="evidence" value="ECO:0000318"/>
    <property type="project" value="GO_Central"/>
</dbReference>
<feature type="signal peptide" evidence="6">
    <location>
        <begin position="1"/>
        <end position="25"/>
    </location>
</feature>
<dbReference type="InterPro" id="IPR033906">
    <property type="entry name" value="Lipase_N"/>
</dbReference>
<dbReference type="Proteomes" id="UP000000305">
    <property type="component" value="Unassembled WGS sequence"/>
</dbReference>
<dbReference type="FunFam" id="3.40.50.1820:FF:000033">
    <property type="entry name" value="Pancreatic triacylglycerol lipase"/>
    <property type="match status" value="1"/>
</dbReference>
<comment type="similarity">
    <text evidence="2 5">Belongs to the AB hydrolase superfamily. Lipase family.</text>
</comment>
<dbReference type="PRINTS" id="PR00821">
    <property type="entry name" value="TAGLIPASE"/>
</dbReference>
<reference evidence="8 9" key="1">
    <citation type="journal article" date="2011" name="Science">
        <title>The ecoresponsive genome of Daphnia pulex.</title>
        <authorList>
            <person name="Colbourne J.K."/>
            <person name="Pfrender M.E."/>
            <person name="Gilbert D."/>
            <person name="Thomas W.K."/>
            <person name="Tucker A."/>
            <person name="Oakley T.H."/>
            <person name="Tokishita S."/>
            <person name="Aerts A."/>
            <person name="Arnold G.J."/>
            <person name="Basu M.K."/>
            <person name="Bauer D.J."/>
            <person name="Caceres C.E."/>
            <person name="Carmel L."/>
            <person name="Casola C."/>
            <person name="Choi J.H."/>
            <person name="Detter J.C."/>
            <person name="Dong Q."/>
            <person name="Dusheyko S."/>
            <person name="Eads B.D."/>
            <person name="Frohlich T."/>
            <person name="Geiler-Samerotte K.A."/>
            <person name="Gerlach D."/>
            <person name="Hatcher P."/>
            <person name="Jogdeo S."/>
            <person name="Krijgsveld J."/>
            <person name="Kriventseva E.V."/>
            <person name="Kultz D."/>
            <person name="Laforsch C."/>
            <person name="Lindquist E."/>
            <person name="Lopez J."/>
            <person name="Manak J.R."/>
            <person name="Muller J."/>
            <person name="Pangilinan J."/>
            <person name="Patwardhan R.P."/>
            <person name="Pitluck S."/>
            <person name="Pritham E.J."/>
            <person name="Rechtsteiner A."/>
            <person name="Rho M."/>
            <person name="Rogozin I.B."/>
            <person name="Sakarya O."/>
            <person name="Salamov A."/>
            <person name="Schaack S."/>
            <person name="Shapiro H."/>
            <person name="Shiga Y."/>
            <person name="Skalitzky C."/>
            <person name="Smith Z."/>
            <person name="Souvorov A."/>
            <person name="Sung W."/>
            <person name="Tang Z."/>
            <person name="Tsuchiya D."/>
            <person name="Tu H."/>
            <person name="Vos H."/>
            <person name="Wang M."/>
            <person name="Wolf Y.I."/>
            <person name="Yamagata H."/>
            <person name="Yamada T."/>
            <person name="Ye Y."/>
            <person name="Shaw J.R."/>
            <person name="Andrews J."/>
            <person name="Crease T.J."/>
            <person name="Tang H."/>
            <person name="Lucas S.M."/>
            <person name="Robertson H.M."/>
            <person name="Bork P."/>
            <person name="Koonin E.V."/>
            <person name="Zdobnov E.M."/>
            <person name="Grigoriev I.V."/>
            <person name="Lynch M."/>
            <person name="Boore J.L."/>
        </authorList>
    </citation>
    <scope>NUCLEOTIDE SEQUENCE [LARGE SCALE GENOMIC DNA]</scope>
</reference>
<name>E9FXR8_DAPPU</name>
<evidence type="ECO:0000259" key="7">
    <source>
        <dbReference type="PROSITE" id="PS50095"/>
    </source>
</evidence>
<keyword evidence="6" id="KW-0732">Signal</keyword>
<dbReference type="Gene3D" id="3.40.50.1820">
    <property type="entry name" value="alpha/beta hydrolase"/>
    <property type="match status" value="1"/>
</dbReference>
<dbReference type="HOGENOM" id="CLU_027171_0_2_1"/>